<protein>
    <submittedName>
        <fullName evidence="2">Uncharacterized protein</fullName>
    </submittedName>
</protein>
<dbReference type="Proteomes" id="UP000821837">
    <property type="component" value="Chromosome 6"/>
</dbReference>
<dbReference type="AlphaFoldDB" id="A0A9D4SRU1"/>
<evidence type="ECO:0000256" key="1">
    <source>
        <dbReference type="SAM" id="MobiDB-lite"/>
    </source>
</evidence>
<reference evidence="2" key="1">
    <citation type="journal article" date="2020" name="Cell">
        <title>Large-Scale Comparative Analyses of Tick Genomes Elucidate Their Genetic Diversity and Vector Capacities.</title>
        <authorList>
            <consortium name="Tick Genome and Microbiome Consortium (TIGMIC)"/>
            <person name="Jia N."/>
            <person name="Wang J."/>
            <person name="Shi W."/>
            <person name="Du L."/>
            <person name="Sun Y."/>
            <person name="Zhan W."/>
            <person name="Jiang J.F."/>
            <person name="Wang Q."/>
            <person name="Zhang B."/>
            <person name="Ji P."/>
            <person name="Bell-Sakyi L."/>
            <person name="Cui X.M."/>
            <person name="Yuan T.T."/>
            <person name="Jiang B.G."/>
            <person name="Yang W.F."/>
            <person name="Lam T.T."/>
            <person name="Chang Q.C."/>
            <person name="Ding S.J."/>
            <person name="Wang X.J."/>
            <person name="Zhu J.G."/>
            <person name="Ruan X.D."/>
            <person name="Zhao L."/>
            <person name="Wei J.T."/>
            <person name="Ye R.Z."/>
            <person name="Que T.C."/>
            <person name="Du C.H."/>
            <person name="Zhou Y.H."/>
            <person name="Cheng J.X."/>
            <person name="Dai P.F."/>
            <person name="Guo W.B."/>
            <person name="Han X.H."/>
            <person name="Huang E.J."/>
            <person name="Li L.F."/>
            <person name="Wei W."/>
            <person name="Gao Y.C."/>
            <person name="Liu J.Z."/>
            <person name="Shao H.Z."/>
            <person name="Wang X."/>
            <person name="Wang C.C."/>
            <person name="Yang T.C."/>
            <person name="Huo Q.B."/>
            <person name="Li W."/>
            <person name="Chen H.Y."/>
            <person name="Chen S.E."/>
            <person name="Zhou L.G."/>
            <person name="Ni X.B."/>
            <person name="Tian J.H."/>
            <person name="Sheng Y."/>
            <person name="Liu T."/>
            <person name="Pan Y.S."/>
            <person name="Xia L.Y."/>
            <person name="Li J."/>
            <person name="Zhao F."/>
            <person name="Cao W.C."/>
        </authorList>
    </citation>
    <scope>NUCLEOTIDE SEQUENCE</scope>
    <source>
        <strain evidence="2">Rsan-2018</strain>
    </source>
</reference>
<organism evidence="2 3">
    <name type="scientific">Rhipicephalus sanguineus</name>
    <name type="common">Brown dog tick</name>
    <name type="synonym">Ixodes sanguineus</name>
    <dbReference type="NCBI Taxonomy" id="34632"/>
    <lineage>
        <taxon>Eukaryota</taxon>
        <taxon>Metazoa</taxon>
        <taxon>Ecdysozoa</taxon>
        <taxon>Arthropoda</taxon>
        <taxon>Chelicerata</taxon>
        <taxon>Arachnida</taxon>
        <taxon>Acari</taxon>
        <taxon>Parasitiformes</taxon>
        <taxon>Ixodida</taxon>
        <taxon>Ixodoidea</taxon>
        <taxon>Ixodidae</taxon>
        <taxon>Rhipicephalinae</taxon>
        <taxon>Rhipicephalus</taxon>
        <taxon>Rhipicephalus</taxon>
    </lineage>
</organism>
<evidence type="ECO:0000313" key="2">
    <source>
        <dbReference type="EMBL" id="KAH7946666.1"/>
    </source>
</evidence>
<reference evidence="2" key="2">
    <citation type="submission" date="2021-09" db="EMBL/GenBank/DDBJ databases">
        <authorList>
            <person name="Jia N."/>
            <person name="Wang J."/>
            <person name="Shi W."/>
            <person name="Du L."/>
            <person name="Sun Y."/>
            <person name="Zhan W."/>
            <person name="Jiang J."/>
            <person name="Wang Q."/>
            <person name="Zhang B."/>
            <person name="Ji P."/>
            <person name="Sakyi L.B."/>
            <person name="Cui X."/>
            <person name="Yuan T."/>
            <person name="Jiang B."/>
            <person name="Yang W."/>
            <person name="Lam T.T.-Y."/>
            <person name="Chang Q."/>
            <person name="Ding S."/>
            <person name="Wang X."/>
            <person name="Zhu J."/>
            <person name="Ruan X."/>
            <person name="Zhao L."/>
            <person name="Wei J."/>
            <person name="Que T."/>
            <person name="Du C."/>
            <person name="Cheng J."/>
            <person name="Dai P."/>
            <person name="Han X."/>
            <person name="Huang E."/>
            <person name="Gao Y."/>
            <person name="Liu J."/>
            <person name="Shao H."/>
            <person name="Ye R."/>
            <person name="Li L."/>
            <person name="Wei W."/>
            <person name="Wang X."/>
            <person name="Wang C."/>
            <person name="Huo Q."/>
            <person name="Li W."/>
            <person name="Guo W."/>
            <person name="Chen H."/>
            <person name="Chen S."/>
            <person name="Zhou L."/>
            <person name="Zhou L."/>
            <person name="Ni X."/>
            <person name="Tian J."/>
            <person name="Zhou Y."/>
            <person name="Sheng Y."/>
            <person name="Liu T."/>
            <person name="Pan Y."/>
            <person name="Xia L."/>
            <person name="Li J."/>
            <person name="Zhao F."/>
            <person name="Cao W."/>
        </authorList>
    </citation>
    <scope>NUCLEOTIDE SEQUENCE</scope>
    <source>
        <strain evidence="2">Rsan-2018</strain>
        <tissue evidence="2">Larvae</tissue>
    </source>
</reference>
<proteinExistence type="predicted"/>
<comment type="caution">
    <text evidence="2">The sequence shown here is derived from an EMBL/GenBank/DDBJ whole genome shotgun (WGS) entry which is preliminary data.</text>
</comment>
<keyword evidence="3" id="KW-1185">Reference proteome</keyword>
<gene>
    <name evidence="2" type="ORF">HPB52_003160</name>
</gene>
<accession>A0A9D4SRU1</accession>
<dbReference type="EMBL" id="JABSTV010001252">
    <property type="protein sequence ID" value="KAH7946666.1"/>
    <property type="molecule type" value="Genomic_DNA"/>
</dbReference>
<feature type="compositionally biased region" description="Basic and acidic residues" evidence="1">
    <location>
        <begin position="33"/>
        <end position="44"/>
    </location>
</feature>
<sequence length="113" mass="12291">MEAATKSTAEARTGPVSFQVRATTQRGTFTWRGHQDQVLHRPAEDVTPTHGTAGEATTSEFLVFPETGDAPVPPTPKPSRATLVTPQATPAPAEARRYPMRNRRPPDRFQAGL</sequence>
<name>A0A9D4SRU1_RHISA</name>
<dbReference type="VEuPathDB" id="VectorBase:RSAN_048226"/>
<feature type="region of interest" description="Disordered" evidence="1">
    <location>
        <begin position="1"/>
        <end position="113"/>
    </location>
</feature>
<evidence type="ECO:0000313" key="3">
    <source>
        <dbReference type="Proteomes" id="UP000821837"/>
    </source>
</evidence>
<feature type="compositionally biased region" description="Polar residues" evidence="1">
    <location>
        <begin position="1"/>
        <end position="10"/>
    </location>
</feature>